<dbReference type="PROSITE" id="PS51318">
    <property type="entry name" value="TAT"/>
    <property type="match status" value="1"/>
</dbReference>
<dbReference type="GO" id="GO:0042597">
    <property type="term" value="C:periplasmic space"/>
    <property type="evidence" value="ECO:0007669"/>
    <property type="project" value="UniProtKB-SubCell"/>
</dbReference>
<comment type="caution">
    <text evidence="8">The sequence shown here is derived from an EMBL/GenBank/DDBJ whole genome shotgun (WGS) entry which is preliminary data.</text>
</comment>
<comment type="similarity">
    <text evidence="2">Belongs to the bacterial solute-binding protein 1 family.</text>
</comment>
<dbReference type="InterPro" id="IPR006311">
    <property type="entry name" value="TAT_signal"/>
</dbReference>
<evidence type="ECO:0000256" key="2">
    <source>
        <dbReference type="ARBA" id="ARBA00008520"/>
    </source>
</evidence>
<dbReference type="SUPFAM" id="SSF53850">
    <property type="entry name" value="Periplasmic binding protein-like II"/>
    <property type="match status" value="1"/>
</dbReference>
<comment type="subcellular location">
    <subcellularLocation>
        <location evidence="1">Periplasm</location>
    </subcellularLocation>
</comment>
<dbReference type="AlphaFoldDB" id="A0A370HRG0"/>
<evidence type="ECO:0000313" key="8">
    <source>
        <dbReference type="EMBL" id="RDI61107.1"/>
    </source>
</evidence>
<evidence type="ECO:0000256" key="7">
    <source>
        <dbReference type="SAM" id="SignalP"/>
    </source>
</evidence>
<proteinExistence type="inferred from homology"/>
<reference evidence="8 9" key="1">
    <citation type="submission" date="2018-07" db="EMBL/GenBank/DDBJ databases">
        <title>Genomic Encyclopedia of Type Strains, Phase IV (KMG-IV): sequencing the most valuable type-strain genomes for metagenomic binning, comparative biology and taxonomic classification.</title>
        <authorList>
            <person name="Goeker M."/>
        </authorList>
    </citation>
    <scope>NUCLEOTIDE SEQUENCE [LARGE SCALE GENOMIC DNA]</scope>
    <source>
        <strain evidence="8 9">DSM 14364</strain>
    </source>
</reference>
<keyword evidence="4 7" id="KW-0732">Signal</keyword>
<keyword evidence="9" id="KW-1185">Reference proteome</keyword>
<feature type="compositionally biased region" description="Basic and acidic residues" evidence="6">
    <location>
        <begin position="421"/>
        <end position="433"/>
    </location>
</feature>
<dbReference type="Pfam" id="PF13416">
    <property type="entry name" value="SBP_bac_8"/>
    <property type="match status" value="1"/>
</dbReference>
<evidence type="ECO:0000256" key="1">
    <source>
        <dbReference type="ARBA" id="ARBA00004418"/>
    </source>
</evidence>
<evidence type="ECO:0000256" key="4">
    <source>
        <dbReference type="ARBA" id="ARBA00022729"/>
    </source>
</evidence>
<gene>
    <name evidence="8" type="ORF">DES45_102502</name>
</gene>
<dbReference type="PANTHER" id="PTHR43649">
    <property type="entry name" value="ARABINOSE-BINDING PROTEIN-RELATED"/>
    <property type="match status" value="1"/>
</dbReference>
<feature type="region of interest" description="Disordered" evidence="6">
    <location>
        <begin position="420"/>
        <end position="439"/>
    </location>
</feature>
<organism evidence="8 9">
    <name type="scientific">Microvirga subterranea</name>
    <dbReference type="NCBI Taxonomy" id="186651"/>
    <lineage>
        <taxon>Bacteria</taxon>
        <taxon>Pseudomonadati</taxon>
        <taxon>Pseudomonadota</taxon>
        <taxon>Alphaproteobacteria</taxon>
        <taxon>Hyphomicrobiales</taxon>
        <taxon>Methylobacteriaceae</taxon>
        <taxon>Microvirga</taxon>
    </lineage>
</organism>
<accession>A0A370HRG0</accession>
<name>A0A370HRG0_9HYPH</name>
<dbReference type="OrthoDB" id="9795569at2"/>
<evidence type="ECO:0000313" key="9">
    <source>
        <dbReference type="Proteomes" id="UP000254925"/>
    </source>
</evidence>
<feature type="signal peptide" evidence="7">
    <location>
        <begin position="1"/>
        <end position="32"/>
    </location>
</feature>
<keyword evidence="5" id="KW-0574">Periplasm</keyword>
<sequence length="439" mass="47963">MTLSRRDLLLGTAGLAAGAAGAQLLGSGPAFAQAAAPAYKPEQGASLRVLRWTPFVKGDEDSWLANTKKFSDETGVQVRVDKESWEDIRPKAAVAANVGSGPDIMLVWFDDPFQYPDKLMDVTDIATNFASKYGGYYPGLEGYAKRDNKFIALPLAAIGNGILYRESMLQQAGWSKFPEKTDEFLEMCKALKAKSKPAGFALGKAVGDGNNFAHWIVWSHGGKMVDESGKVAINSPETIKALQYARELYQTFIPGTESWLDINNNRVFLSGDISVTANGVSLYYSAKNDPKMADMAKDIRSTTLPVGPVGQAVELHQTTSAVIFQYTKYPNAARAYLQYMLDKPQMDAWITASSAYCCPPLKGMIDNPVWTSDPVHEPYKRASSTLRTNGYAGPLGYASAATMADYVMVDMVAEAATGQRTPEEAAKRAEQRANRYYRV</sequence>
<dbReference type="Gene3D" id="3.40.190.10">
    <property type="entry name" value="Periplasmic binding protein-like II"/>
    <property type="match status" value="1"/>
</dbReference>
<dbReference type="InterPro" id="IPR006059">
    <property type="entry name" value="SBP"/>
</dbReference>
<evidence type="ECO:0000256" key="6">
    <source>
        <dbReference type="SAM" id="MobiDB-lite"/>
    </source>
</evidence>
<dbReference type="InterPro" id="IPR050490">
    <property type="entry name" value="Bact_solute-bd_prot1"/>
</dbReference>
<dbReference type="PANTHER" id="PTHR43649:SF34">
    <property type="entry name" value="ABC TRANSPORTER PERIPLASMIC-BINDING PROTEIN YCJN-RELATED"/>
    <property type="match status" value="1"/>
</dbReference>
<dbReference type="Proteomes" id="UP000254925">
    <property type="component" value="Unassembled WGS sequence"/>
</dbReference>
<feature type="chain" id="PRO_5016861088" evidence="7">
    <location>
        <begin position="33"/>
        <end position="439"/>
    </location>
</feature>
<evidence type="ECO:0000256" key="3">
    <source>
        <dbReference type="ARBA" id="ARBA00022448"/>
    </source>
</evidence>
<protein>
    <submittedName>
        <fullName evidence="8">Carbohydrate ABC transporter substrate-binding protein (CUT1 family)</fullName>
    </submittedName>
</protein>
<dbReference type="EMBL" id="QQBB01000002">
    <property type="protein sequence ID" value="RDI61107.1"/>
    <property type="molecule type" value="Genomic_DNA"/>
</dbReference>
<evidence type="ECO:0000256" key="5">
    <source>
        <dbReference type="ARBA" id="ARBA00022764"/>
    </source>
</evidence>
<keyword evidence="3" id="KW-0813">Transport</keyword>
<dbReference type="RefSeq" id="WP_114769279.1">
    <property type="nucleotide sequence ID" value="NZ_QQBB01000002.1"/>
</dbReference>